<dbReference type="EMBL" id="CP042469">
    <property type="protein sequence ID" value="QOX63044.1"/>
    <property type="molecule type" value="Genomic_DNA"/>
</dbReference>
<accession>A0ACD1A9L3</accession>
<sequence length="425" mass="46266">MLRHTERFLQYGRKTAYLLVAALIIGLLPIVVYAEDEFTDEPILEMISTAVEPEPTVLPTSITGGAVNMTVDAKSAVLIDAGSGTVLFDQNSHERLPPASVTKVMTMLLIMEAVERGQMNLDDKVTVSEKAASMGGSQMYMEPGEQQTLETLLKGIVIASANDACVAAAEYHSGTVEIFVENMNKKAKELGMVDTNFVNTNGLPVANHYSSAYDIALMSKELIKHEKLQDWFKVWMTNITVGLPGKKQTELGLTNTNRLIKTYPGANGIKTGFTQEAGYCLSASAVKDDLNLIAVIMGSPTSKIRFAEAAKLLDYGFANYDSVKLAEKGEPMGKIVIEKGAPDMIDAVAPEQISILVKKGEKDGIRGELELNAKISAPITMGDKIGELVIYKQDKEIARHPLVAAENVEKAGLMQIYFRMLKTLI</sequence>
<gene>
    <name evidence="1" type="ORF">FRZ06_06665</name>
</gene>
<keyword evidence="1" id="KW-0121">Carboxypeptidase</keyword>
<dbReference type="Proteomes" id="UP000594014">
    <property type="component" value="Chromosome"/>
</dbReference>
<keyword evidence="1" id="KW-0645">Protease</keyword>
<name>A0ACD1A9L3_9FIRM</name>
<evidence type="ECO:0000313" key="1">
    <source>
        <dbReference type="EMBL" id="QOX63044.1"/>
    </source>
</evidence>
<proteinExistence type="predicted"/>
<organism evidence="1 2">
    <name type="scientific">Anoxybacterium hadale</name>
    <dbReference type="NCBI Taxonomy" id="3408580"/>
    <lineage>
        <taxon>Bacteria</taxon>
        <taxon>Bacillati</taxon>
        <taxon>Bacillota</taxon>
        <taxon>Clostridia</taxon>
        <taxon>Peptostreptococcales</taxon>
        <taxon>Anaerovoracaceae</taxon>
        <taxon>Anoxybacterium</taxon>
    </lineage>
</organism>
<keyword evidence="1" id="KW-0378">Hydrolase</keyword>
<protein>
    <submittedName>
        <fullName evidence="1">D-alanyl-D-alanine carboxypeptidase</fullName>
    </submittedName>
</protein>
<reference evidence="1" key="1">
    <citation type="submission" date="2019-08" db="EMBL/GenBank/DDBJ databases">
        <title>Genome sequence of Clostridiales bacterium MT110.</title>
        <authorList>
            <person name="Cao J."/>
        </authorList>
    </citation>
    <scope>NUCLEOTIDE SEQUENCE</scope>
    <source>
        <strain evidence="1">MT110</strain>
    </source>
</reference>
<keyword evidence="2" id="KW-1185">Reference proteome</keyword>
<evidence type="ECO:0000313" key="2">
    <source>
        <dbReference type="Proteomes" id="UP000594014"/>
    </source>
</evidence>